<gene>
    <name evidence="2" type="ORF">KP803_04275</name>
</gene>
<dbReference type="InterPro" id="IPR048107">
    <property type="entry name" value="YgjJ-like"/>
</dbReference>
<dbReference type="SUPFAM" id="SSF56935">
    <property type="entry name" value="Porins"/>
    <property type="match status" value="1"/>
</dbReference>
<organism evidence="2 3">
    <name type="scientific">Vibrio amylolyticus</name>
    <dbReference type="NCBI Taxonomy" id="2847292"/>
    <lineage>
        <taxon>Bacteria</taxon>
        <taxon>Pseudomonadati</taxon>
        <taxon>Pseudomonadota</taxon>
        <taxon>Gammaproteobacteria</taxon>
        <taxon>Vibrionales</taxon>
        <taxon>Vibrionaceae</taxon>
        <taxon>Vibrio</taxon>
    </lineage>
</organism>
<proteinExistence type="predicted"/>
<sequence>MKSSFTKKTLIASCIFTALSVNAAETEANHSTTQVPQSESKTSYNFYGELGIGGHTALEGDSKGRYSDGTYIEAGLAIEHGNWFGLAYMEGWTVQADDEGNAWATGHGWGGFEGGFNRFYAGYRTDGKTEFIVGRNDSSLDDIQWWGDATVEYGYAISNTRDVNFGLKIQNLDGKFRYSVTAAPKSDFSEDDAWINFGKYDKFADQWIDKNAMVNGYVQYDIIDDLTLLAGAEARDNSGGELVILGAEYKNVAARVWHDTDKGNQESFGSETGFQTSGWYEAAPGVYLSAAYNYAKFDSDIEPNETRSYINAGVWYEYGNGTYATAFDTKFAVGDDNMNDDAQLFIMQYFYW</sequence>
<accession>A0A9X1XGC8</accession>
<keyword evidence="1" id="KW-0732">Signal</keyword>
<evidence type="ECO:0008006" key="4">
    <source>
        <dbReference type="Google" id="ProtNLM"/>
    </source>
</evidence>
<evidence type="ECO:0000313" key="3">
    <source>
        <dbReference type="Proteomes" id="UP001139559"/>
    </source>
</evidence>
<protein>
    <recommendedName>
        <fullName evidence="4">Transcriptional regulator SyrB</fullName>
    </recommendedName>
</protein>
<dbReference type="EMBL" id="JAJHVV010000002">
    <property type="protein sequence ID" value="MCK6262484.1"/>
    <property type="molecule type" value="Genomic_DNA"/>
</dbReference>
<comment type="caution">
    <text evidence="2">The sequence shown here is derived from an EMBL/GenBank/DDBJ whole genome shotgun (WGS) entry which is preliminary data.</text>
</comment>
<reference evidence="2" key="1">
    <citation type="submission" date="2021-11" db="EMBL/GenBank/DDBJ databases">
        <title>Vibrio ZSDE26 sp. nov. and Vibrio ZSDZ34 sp. nov., isolated from coastal seawater in Qingdao.</title>
        <authorList>
            <person name="Zhang P."/>
        </authorList>
    </citation>
    <scope>NUCLEOTIDE SEQUENCE</scope>
    <source>
        <strain evidence="2">ZSDE26</strain>
    </source>
</reference>
<dbReference type="RefSeq" id="WP_248007595.1">
    <property type="nucleotide sequence ID" value="NZ_JAJHVV010000002.1"/>
</dbReference>
<feature type="chain" id="PRO_5040857245" description="Transcriptional regulator SyrB" evidence="1">
    <location>
        <begin position="24"/>
        <end position="352"/>
    </location>
</feature>
<keyword evidence="3" id="KW-1185">Reference proteome</keyword>
<feature type="signal peptide" evidence="1">
    <location>
        <begin position="1"/>
        <end position="23"/>
    </location>
</feature>
<dbReference type="Proteomes" id="UP001139559">
    <property type="component" value="Unassembled WGS sequence"/>
</dbReference>
<dbReference type="NCBIfam" id="NF041442">
    <property type="entry name" value="YgjJ"/>
    <property type="match status" value="1"/>
</dbReference>
<evidence type="ECO:0000256" key="1">
    <source>
        <dbReference type="SAM" id="SignalP"/>
    </source>
</evidence>
<name>A0A9X1XGC8_9VIBR</name>
<dbReference type="AlphaFoldDB" id="A0A9X1XGC8"/>
<evidence type="ECO:0000313" key="2">
    <source>
        <dbReference type="EMBL" id="MCK6262484.1"/>
    </source>
</evidence>